<evidence type="ECO:0000313" key="2">
    <source>
        <dbReference type="EMBL" id="MCY0149818.1"/>
    </source>
</evidence>
<dbReference type="InterPro" id="IPR015424">
    <property type="entry name" value="PyrdxlP-dep_Trfase"/>
</dbReference>
<dbReference type="PANTHER" id="PTHR43713:SF3">
    <property type="entry name" value="GLUTAMATE-1-SEMIALDEHYDE 2,1-AMINOMUTASE 1, CHLOROPLASTIC-RELATED"/>
    <property type="match status" value="1"/>
</dbReference>
<gene>
    <name evidence="2" type="ORF">OEG84_19425</name>
</gene>
<dbReference type="Proteomes" id="UP001073227">
    <property type="component" value="Unassembled WGS sequence"/>
</dbReference>
<dbReference type="SUPFAM" id="SSF53383">
    <property type="entry name" value="PLP-dependent transferases"/>
    <property type="match status" value="1"/>
</dbReference>
<keyword evidence="3" id="KW-1185">Reference proteome</keyword>
<dbReference type="EMBL" id="JAOVZR010000001">
    <property type="protein sequence ID" value="MCY0149818.1"/>
    <property type="molecule type" value="Genomic_DNA"/>
</dbReference>
<dbReference type="PANTHER" id="PTHR43713">
    <property type="entry name" value="GLUTAMATE-1-SEMIALDEHYDE 2,1-AMINOMUTASE"/>
    <property type="match status" value="1"/>
</dbReference>
<comment type="caution">
    <text evidence="2">The sequence shown here is derived from an EMBL/GenBank/DDBJ whole genome shotgun (WGS) entry which is preliminary data.</text>
</comment>
<dbReference type="InterPro" id="IPR015422">
    <property type="entry name" value="PyrdxlP-dep_Trfase_small"/>
</dbReference>
<organism evidence="2 3">
    <name type="scientific">Hoeflea algicola</name>
    <dbReference type="NCBI Taxonomy" id="2983763"/>
    <lineage>
        <taxon>Bacteria</taxon>
        <taxon>Pseudomonadati</taxon>
        <taxon>Pseudomonadota</taxon>
        <taxon>Alphaproteobacteria</taxon>
        <taxon>Hyphomicrobiales</taxon>
        <taxon>Rhizobiaceae</taxon>
        <taxon>Hoeflea</taxon>
    </lineage>
</organism>
<evidence type="ECO:0000313" key="3">
    <source>
        <dbReference type="Proteomes" id="UP001073227"/>
    </source>
</evidence>
<sequence length="149" mass="16423">MSLADPRRRDAGEPYCFLSGTLTGNPISATAGLATLRLLKEPGTYDRLRARTHQLSDGIRQMGQRKGIQLLVGECCSMIQVYFTEQNTLSNARDVLKTDKKMAVKFGRKLIENGVLTTPGGKMYLSTGHSEEDIEETLSVIGMTLDEII</sequence>
<protein>
    <recommendedName>
        <fullName evidence="4">Glutamate-1-semialdehyde 2,1-aminomutase</fullName>
    </recommendedName>
</protein>
<evidence type="ECO:0008006" key="4">
    <source>
        <dbReference type="Google" id="ProtNLM"/>
    </source>
</evidence>
<reference evidence="2" key="1">
    <citation type="submission" date="2022-10" db="EMBL/GenBank/DDBJ databases">
        <title>Hoeflea sp. G2-23, isolated from marine algae.</title>
        <authorList>
            <person name="Kristyanto S."/>
            <person name="Kim J.M."/>
            <person name="Jeon C.O."/>
        </authorList>
    </citation>
    <scope>NUCLEOTIDE SEQUENCE</scope>
    <source>
        <strain evidence="2">G2-23</strain>
    </source>
</reference>
<evidence type="ECO:0000256" key="1">
    <source>
        <dbReference type="ARBA" id="ARBA00001933"/>
    </source>
</evidence>
<dbReference type="RefSeq" id="WP_267655255.1">
    <property type="nucleotide sequence ID" value="NZ_JAOVZR010000001.1"/>
</dbReference>
<name>A0ABT3ZDF4_9HYPH</name>
<proteinExistence type="predicted"/>
<dbReference type="InterPro" id="IPR015421">
    <property type="entry name" value="PyrdxlP-dep_Trfase_major"/>
</dbReference>
<dbReference type="Gene3D" id="3.40.640.10">
    <property type="entry name" value="Type I PLP-dependent aspartate aminotransferase-like (Major domain)"/>
    <property type="match status" value="1"/>
</dbReference>
<dbReference type="Gene3D" id="3.90.1150.10">
    <property type="entry name" value="Aspartate Aminotransferase, domain 1"/>
    <property type="match status" value="1"/>
</dbReference>
<comment type="cofactor">
    <cofactor evidence="1">
        <name>pyridoxal 5'-phosphate</name>
        <dbReference type="ChEBI" id="CHEBI:597326"/>
    </cofactor>
</comment>
<accession>A0ABT3ZDF4</accession>